<evidence type="ECO:0000313" key="3">
    <source>
        <dbReference type="Proteomes" id="UP000600547"/>
    </source>
</evidence>
<dbReference type="Proteomes" id="UP000600547">
    <property type="component" value="Unassembled WGS sequence"/>
</dbReference>
<feature type="domain" description="Glycosyltransferase subfamily 4-like N-terminal" evidence="1">
    <location>
        <begin position="17"/>
        <end position="172"/>
    </location>
</feature>
<dbReference type="EMBL" id="BMQG01000003">
    <property type="protein sequence ID" value="GGM38018.1"/>
    <property type="molecule type" value="Genomic_DNA"/>
</dbReference>
<evidence type="ECO:0000259" key="1">
    <source>
        <dbReference type="Pfam" id="PF13439"/>
    </source>
</evidence>
<evidence type="ECO:0000313" key="2">
    <source>
        <dbReference type="EMBL" id="GGM38018.1"/>
    </source>
</evidence>
<proteinExistence type="predicted"/>
<keyword evidence="3" id="KW-1185">Reference proteome</keyword>
<dbReference type="PANTHER" id="PTHR12526">
    <property type="entry name" value="GLYCOSYLTRANSFERASE"/>
    <property type="match status" value="1"/>
</dbReference>
<comment type="caution">
    <text evidence="2">The sequence shown here is derived from an EMBL/GenBank/DDBJ whole genome shotgun (WGS) entry which is preliminary data.</text>
</comment>
<feature type="domain" description="Glycosyltransferase subfamily 4-like N-terminal" evidence="1">
    <location>
        <begin position="379"/>
        <end position="534"/>
    </location>
</feature>
<accession>A0A8H9GLI5</accession>
<sequence>MSGAGRTALFLPGLHGGGAERVMVQLAASLAGQGVPVDLVVASAVGPYLKDVPAEVRLVDLGAGRVSASLPRLAAYLRRTRPRALLSTLEHANVVAVLAGALSGVPVVLREANVLRDEPSGGLRARLLPALMRLTYPRAAQVVAVSGSVARSLAPLGLAPERLSVIYNPVITSALPDLLGAPLDHPWFVPGAPPVVLGAGRLEPQKDFATLIEAFARVRAQRPARLLILGEGQERAALEALARRLGVQDDVQLPGFRSDIFAYLARAHTFALSSRFEGLPGVLVQALSAGCAVIATDAPGGSAEILRGGTLGALVPVGDVPALASALRGALDVPRPGPPPAEALDRFREPVATAQYARALDRAARPPRHVALIVTSLSYGGAQTQVVALARRFRARGWRVTLLSMLPPEAFTDDLRADGVEVVSLGMRRGVPSLGAWWRLVRWLRRERPSTVHSHMVHANLLARLARRAGGVAQLICTAHNIVEGGRGREWAYRLTDPLCDLTTNVSRAAARRYVQVGAVPPTRMRYVPNGVDVGTFRPEPGRRAAARQALGLGGAFTWLAVGRFEDAKDYPNLLRAFAQVHATHPQAQLLLVGDGPTRPASQQLAAELGLSERVQFLGLRGDVPALMNAADGYVMASRWEGLPMVLLEAMASGVPIVTTEVGGTAELVQPGRSGLLVPPADSAALARAMAHLMALPDAERAEWARLGLERLRGEYTLEEVVKVWARLYDRPSGGSYA</sequence>
<gene>
    <name evidence="2" type="ORF">GCM10008956_13010</name>
</gene>
<dbReference type="CDD" id="cd03811">
    <property type="entry name" value="GT4_GT28_WabH-like"/>
    <property type="match status" value="1"/>
</dbReference>
<dbReference type="Pfam" id="PF13439">
    <property type="entry name" value="Glyco_transf_4"/>
    <property type="match status" value="2"/>
</dbReference>
<organism evidence="2 3">
    <name type="scientific">Deinococcus arenae</name>
    <dbReference type="NCBI Taxonomy" id="1452751"/>
    <lineage>
        <taxon>Bacteria</taxon>
        <taxon>Thermotogati</taxon>
        <taxon>Deinococcota</taxon>
        <taxon>Deinococci</taxon>
        <taxon>Deinococcales</taxon>
        <taxon>Deinococcaceae</taxon>
        <taxon>Deinococcus</taxon>
    </lineage>
</organism>
<dbReference type="RefSeq" id="WP_110833274.1">
    <property type="nucleotide sequence ID" value="NZ_BMQG01000003.1"/>
</dbReference>
<name>A0A8H9GLI5_9DEIO</name>
<dbReference type="Gene3D" id="3.40.50.2000">
    <property type="entry name" value="Glycogen Phosphorylase B"/>
    <property type="match status" value="4"/>
</dbReference>
<dbReference type="InterPro" id="IPR028098">
    <property type="entry name" value="Glyco_trans_4-like_N"/>
</dbReference>
<protein>
    <recommendedName>
        <fullName evidence="1">Glycosyltransferase subfamily 4-like N-terminal domain-containing protein</fullName>
    </recommendedName>
</protein>
<dbReference type="SUPFAM" id="SSF53756">
    <property type="entry name" value="UDP-Glycosyltransferase/glycogen phosphorylase"/>
    <property type="match status" value="2"/>
</dbReference>
<dbReference type="AlphaFoldDB" id="A0A8H9GLI5"/>
<reference evidence="3" key="1">
    <citation type="journal article" date="2019" name="Int. J. Syst. Evol. Microbiol.">
        <title>The Global Catalogue of Microorganisms (GCM) 10K type strain sequencing project: providing services to taxonomists for standard genome sequencing and annotation.</title>
        <authorList>
            <consortium name="The Broad Institute Genomics Platform"/>
            <consortium name="The Broad Institute Genome Sequencing Center for Infectious Disease"/>
            <person name="Wu L."/>
            <person name="Ma J."/>
        </authorList>
    </citation>
    <scope>NUCLEOTIDE SEQUENCE [LARGE SCALE GENOMIC DNA]</scope>
    <source>
        <strain evidence="3">JCM 31047</strain>
    </source>
</reference>
<dbReference type="Pfam" id="PF13692">
    <property type="entry name" value="Glyco_trans_1_4"/>
    <property type="match status" value="2"/>
</dbReference>